<evidence type="ECO:0000259" key="3">
    <source>
        <dbReference type="SMART" id="SM00181"/>
    </source>
</evidence>
<dbReference type="Proteomes" id="UP000075880">
    <property type="component" value="Unassembled WGS sequence"/>
</dbReference>
<proteinExistence type="predicted"/>
<evidence type="ECO:0000256" key="2">
    <source>
        <dbReference type="SAM" id="SignalP"/>
    </source>
</evidence>
<keyword evidence="5" id="KW-1185">Reference proteome</keyword>
<feature type="domain" description="EGF-like" evidence="3">
    <location>
        <begin position="182"/>
        <end position="216"/>
    </location>
</feature>
<dbReference type="EnsemblMetazoa" id="ENSAATROPT016767">
    <property type="protein sequence ID" value="ENSAATROPP014754"/>
    <property type="gene ID" value="ENSAATROPG013726"/>
</dbReference>
<feature type="domain" description="EGF-like" evidence="3">
    <location>
        <begin position="283"/>
        <end position="313"/>
    </location>
</feature>
<feature type="domain" description="EGF-like" evidence="3">
    <location>
        <begin position="315"/>
        <end position="348"/>
    </location>
</feature>
<keyword evidence="2" id="KW-0732">Signal</keyword>
<feature type="domain" description="EGF-like" evidence="3">
    <location>
        <begin position="218"/>
        <end position="249"/>
    </location>
</feature>
<accession>A0AAG5DVB6</accession>
<dbReference type="PANTHER" id="PTHR24047">
    <property type="entry name" value="FI01909P-RELATED"/>
    <property type="match status" value="1"/>
</dbReference>
<dbReference type="InterPro" id="IPR003341">
    <property type="entry name" value="Cys_rich_tripleX"/>
</dbReference>
<dbReference type="SMART" id="SM00181">
    <property type="entry name" value="EGF"/>
    <property type="match status" value="7"/>
</dbReference>
<sequence length="393" mass="41441">MESFKWCLLVTVALTCQFGLAPGQEGVKTWRKGGGVKGSHDPSGLPGNGSGVPMEALGSVLKPGQNQTSMDLHRSNESLSAFDRFMNKTVGEIPTGVCVKEVPTVSLLKDNHRGDVPLGNGTNPSLSRVHVCCPGYERNVHNFRKCDPVCTEPCQNGLCVRPDTCECYPDFVRNQRGKCVPTCPIGCDHGDCEVGTGVCRCHEGYQLEQPGGKLCVPKCTGGCGDGRCVDVERCECGNGYEFDPLLKCAPKCAGGCQGGKCVAPNVCACDAGYEKTDEGCEPICSNGCFHGVCTAPETCTCKPGYKLSEGQCTATCDQPCLNGECAGPNVCSCKRGYTIDEVNPFHCIAHCPGGCPNGVCSGPNMCLCNAGYVKDRSLKGSQACVKRSDAVKA</sequence>
<name>A0AAG5DVB6_ANOAO</name>
<dbReference type="PANTHER" id="PTHR24047:SF32">
    <property type="entry name" value="FI01909P-RELATED"/>
    <property type="match status" value="1"/>
</dbReference>
<organism evidence="4 5">
    <name type="scientific">Anopheles atroparvus</name>
    <name type="common">European mosquito</name>
    <dbReference type="NCBI Taxonomy" id="41427"/>
    <lineage>
        <taxon>Eukaryota</taxon>
        <taxon>Metazoa</taxon>
        <taxon>Ecdysozoa</taxon>
        <taxon>Arthropoda</taxon>
        <taxon>Hexapoda</taxon>
        <taxon>Insecta</taxon>
        <taxon>Pterygota</taxon>
        <taxon>Neoptera</taxon>
        <taxon>Endopterygota</taxon>
        <taxon>Diptera</taxon>
        <taxon>Nematocera</taxon>
        <taxon>Culicoidea</taxon>
        <taxon>Culicidae</taxon>
        <taxon>Anophelinae</taxon>
        <taxon>Anopheles</taxon>
    </lineage>
</organism>
<feature type="signal peptide" evidence="2">
    <location>
        <begin position="1"/>
        <end position="23"/>
    </location>
</feature>
<dbReference type="Pfam" id="PF02363">
    <property type="entry name" value="C_tripleX"/>
    <property type="match status" value="7"/>
</dbReference>
<feature type="chain" id="PRO_5042590576" description="EGF-like domain-containing protein" evidence="2">
    <location>
        <begin position="24"/>
        <end position="393"/>
    </location>
</feature>
<feature type="domain" description="EGF-like" evidence="3">
    <location>
        <begin position="350"/>
        <end position="385"/>
    </location>
</feature>
<dbReference type="AlphaFoldDB" id="A0AAG5DVB6"/>
<evidence type="ECO:0000256" key="1">
    <source>
        <dbReference type="SAM" id="MobiDB-lite"/>
    </source>
</evidence>
<feature type="domain" description="EGF-like" evidence="3">
    <location>
        <begin position="251"/>
        <end position="281"/>
    </location>
</feature>
<dbReference type="Gene3D" id="2.10.25.10">
    <property type="entry name" value="Laminin"/>
    <property type="match status" value="6"/>
</dbReference>
<dbReference type="InterPro" id="IPR053255">
    <property type="entry name" value="EGF-like_domain"/>
</dbReference>
<evidence type="ECO:0000313" key="4">
    <source>
        <dbReference type="EnsemblMetazoa" id="ENSAATROPP014754"/>
    </source>
</evidence>
<feature type="domain" description="EGF-like" evidence="3">
    <location>
        <begin position="149"/>
        <end position="180"/>
    </location>
</feature>
<reference evidence="4" key="1">
    <citation type="submission" date="2024-04" db="UniProtKB">
        <authorList>
            <consortium name="EnsemblMetazoa"/>
        </authorList>
    </citation>
    <scope>IDENTIFICATION</scope>
    <source>
        <strain evidence="4">EBRO</strain>
    </source>
</reference>
<protein>
    <recommendedName>
        <fullName evidence="3">EGF-like domain-containing protein</fullName>
    </recommendedName>
</protein>
<dbReference type="InterPro" id="IPR000742">
    <property type="entry name" value="EGF"/>
</dbReference>
<feature type="region of interest" description="Disordered" evidence="1">
    <location>
        <begin position="31"/>
        <end position="71"/>
    </location>
</feature>
<evidence type="ECO:0000313" key="5">
    <source>
        <dbReference type="Proteomes" id="UP000075880"/>
    </source>
</evidence>